<organism evidence="2 3">
    <name type="scientific">Vibrio pectenicida</name>
    <dbReference type="NCBI Taxonomy" id="62763"/>
    <lineage>
        <taxon>Bacteria</taxon>
        <taxon>Pseudomonadati</taxon>
        <taxon>Pseudomonadota</taxon>
        <taxon>Gammaproteobacteria</taxon>
        <taxon>Vibrionales</taxon>
        <taxon>Vibrionaceae</taxon>
        <taxon>Vibrio</taxon>
    </lineage>
</organism>
<proteinExistence type="predicted"/>
<dbReference type="Gene3D" id="3.40.50.720">
    <property type="entry name" value="NAD(P)-binding Rossmann-like Domain"/>
    <property type="match status" value="1"/>
</dbReference>
<gene>
    <name evidence="2" type="primary">rfbG</name>
    <name evidence="2" type="ORF">EJA03_19780</name>
</gene>
<dbReference type="InterPro" id="IPR013445">
    <property type="entry name" value="CDP_4_6_deHydtase"/>
</dbReference>
<dbReference type="OrthoDB" id="9779041at2"/>
<keyword evidence="3" id="KW-1185">Reference proteome</keyword>
<evidence type="ECO:0000313" key="3">
    <source>
        <dbReference type="Proteomes" id="UP000269041"/>
    </source>
</evidence>
<dbReference type="InterPro" id="IPR036291">
    <property type="entry name" value="NAD(P)-bd_dom_sf"/>
</dbReference>
<dbReference type="Proteomes" id="UP000269041">
    <property type="component" value="Unassembled WGS sequence"/>
</dbReference>
<dbReference type="EC" id="4.2.1.45" evidence="2"/>
<dbReference type="RefSeq" id="WP_125323451.1">
    <property type="nucleotide sequence ID" value="NZ_AP024889.1"/>
</dbReference>
<dbReference type="AlphaFoldDB" id="A0A3R9FXS2"/>
<reference evidence="2 3" key="1">
    <citation type="submission" date="2018-12" db="EMBL/GenBank/DDBJ databases">
        <title>Genomic taxonomy of the Vibrionaceae family.</title>
        <authorList>
            <person name="Gomez-Gil B."/>
            <person name="Enciso-Ibarra K."/>
        </authorList>
    </citation>
    <scope>NUCLEOTIDE SEQUENCE [LARGE SCALE GENOMIC DNA]</scope>
    <source>
        <strain evidence="2 3">CAIM 594</strain>
    </source>
</reference>
<dbReference type="Gene3D" id="3.90.25.10">
    <property type="entry name" value="UDP-galactose 4-epimerase, domain 1"/>
    <property type="match status" value="1"/>
</dbReference>
<dbReference type="SUPFAM" id="SSF51735">
    <property type="entry name" value="NAD(P)-binding Rossmann-fold domains"/>
    <property type="match status" value="1"/>
</dbReference>
<dbReference type="NCBIfam" id="TIGR02622">
    <property type="entry name" value="CDP_4_6_dhtase"/>
    <property type="match status" value="1"/>
</dbReference>
<dbReference type="GO" id="GO:0047733">
    <property type="term" value="F:CDP-glucose 4,6-dehydratase activity"/>
    <property type="evidence" value="ECO:0007669"/>
    <property type="project" value="UniProtKB-EC"/>
</dbReference>
<dbReference type="PANTHER" id="PTHR43000">
    <property type="entry name" value="DTDP-D-GLUCOSE 4,6-DEHYDRATASE-RELATED"/>
    <property type="match status" value="1"/>
</dbReference>
<feature type="domain" description="NAD(P)-binding" evidence="1">
    <location>
        <begin position="13"/>
        <end position="324"/>
    </location>
</feature>
<evidence type="ECO:0000259" key="1">
    <source>
        <dbReference type="Pfam" id="PF16363"/>
    </source>
</evidence>
<sequence length="362" mass="41103">MKSNDYWKGKRVFVTGHTGFKGSWLCHWLKRKGAVVHGYSKPQIEECILHGLLKNFGNDDQTFADIRDFNSLSNSLNSFKPEFIFHLAAQALVRSSYDDPLETWSTNLVGTANLLEAVKSLSVAKLSIVLVTSDKVYENREWDYPYREIDRLGGHDPYSASKAAKEILANSWNSSFFAKNYKHIRMATARSGNVIGGGDWANDRIVPDLIQSNINCRSLKLRNPYSTRPWQHVLEPLKGYLTLAQMLQDDKVPSGSSFNFGPSEESCTSVLNLVNIAFSVWPGKLELETQIVQRHEANKLSLSISKAAAELNWRPIWNFKTTVGRTINWYKLLHEGSNAIQLCDDDIALFERQIDKTEREVK</sequence>
<protein>
    <submittedName>
        <fullName evidence="2">CDP-glucose 4,6-dehydratase</fullName>
        <ecNumber evidence="2">4.2.1.45</ecNumber>
    </submittedName>
</protein>
<dbReference type="Pfam" id="PF16363">
    <property type="entry name" value="GDP_Man_Dehyd"/>
    <property type="match status" value="1"/>
</dbReference>
<dbReference type="EMBL" id="RSFA01000189">
    <property type="protein sequence ID" value="RSD27582.1"/>
    <property type="molecule type" value="Genomic_DNA"/>
</dbReference>
<comment type="caution">
    <text evidence="2">The sequence shown here is derived from an EMBL/GenBank/DDBJ whole genome shotgun (WGS) entry which is preliminary data.</text>
</comment>
<accession>A0A3R9FXS2</accession>
<dbReference type="InterPro" id="IPR016040">
    <property type="entry name" value="NAD(P)-bd_dom"/>
</dbReference>
<evidence type="ECO:0000313" key="2">
    <source>
        <dbReference type="EMBL" id="RSD27582.1"/>
    </source>
</evidence>
<name>A0A3R9FXS2_9VIBR</name>
<keyword evidence="2" id="KW-0456">Lyase</keyword>